<evidence type="ECO:0000256" key="3">
    <source>
        <dbReference type="ARBA" id="ARBA00022801"/>
    </source>
</evidence>
<dbReference type="PROSITE" id="PS50830">
    <property type="entry name" value="TNASE_3"/>
    <property type="match status" value="1"/>
</dbReference>
<dbReference type="GO" id="GO:0003676">
    <property type="term" value="F:nucleic acid binding"/>
    <property type="evidence" value="ECO:0007669"/>
    <property type="project" value="InterPro"/>
</dbReference>
<accession>A0A369ZGX8</accession>
<name>A0A369ZGX8_HAEPH</name>
<dbReference type="RefSeq" id="WP_111312128.1">
    <property type="nucleotide sequence ID" value="NZ_CAUPAH010000016.1"/>
</dbReference>
<dbReference type="InterPro" id="IPR016071">
    <property type="entry name" value="Staphylococal_nuclease_OB-fold"/>
</dbReference>
<evidence type="ECO:0000313" key="6">
    <source>
        <dbReference type="Proteomes" id="UP000253999"/>
    </source>
</evidence>
<dbReference type="AlphaFoldDB" id="A0A369ZGX8"/>
<dbReference type="InterPro" id="IPR008613">
    <property type="entry name" value="Excalibur_Ca-bd_domain"/>
</dbReference>
<evidence type="ECO:0000256" key="2">
    <source>
        <dbReference type="ARBA" id="ARBA00022759"/>
    </source>
</evidence>
<dbReference type="STRING" id="735.B0185_00230"/>
<dbReference type="Proteomes" id="UP000253999">
    <property type="component" value="Unassembled WGS sequence"/>
</dbReference>
<proteinExistence type="predicted"/>
<dbReference type="Pfam" id="PF05901">
    <property type="entry name" value="Excalibur"/>
    <property type="match status" value="1"/>
</dbReference>
<dbReference type="PROSITE" id="PS01123">
    <property type="entry name" value="TNASE_1"/>
    <property type="match status" value="1"/>
</dbReference>
<dbReference type="SMART" id="SM00318">
    <property type="entry name" value="SNc"/>
    <property type="match status" value="1"/>
</dbReference>
<keyword evidence="1" id="KW-0540">Nuclease</keyword>
<keyword evidence="2" id="KW-0255">Endonuclease</keyword>
<dbReference type="PANTHER" id="PTHR12302">
    <property type="entry name" value="EBNA2 BINDING PROTEIN P100"/>
    <property type="match status" value="1"/>
</dbReference>
<dbReference type="Pfam" id="PF00565">
    <property type="entry name" value="SNase"/>
    <property type="match status" value="1"/>
</dbReference>
<dbReference type="PANTHER" id="PTHR12302:SF3">
    <property type="entry name" value="SERINE_THREONINE-PROTEIN KINASE 31"/>
    <property type="match status" value="1"/>
</dbReference>
<dbReference type="InterPro" id="IPR035437">
    <property type="entry name" value="SNase_OB-fold_sf"/>
</dbReference>
<reference evidence="5 6" key="1">
    <citation type="submission" date="2018-05" db="EMBL/GenBank/DDBJ databases">
        <title>Draft Genome Sequences for a Diverse set of 7 Haemophilus Species.</title>
        <authorList>
            <person name="Nichols M."/>
            <person name="Topaz N."/>
            <person name="Wang X."/>
            <person name="Wang X."/>
            <person name="Boxrud D."/>
        </authorList>
    </citation>
    <scope>NUCLEOTIDE SEQUENCE [LARGE SCALE GENOMIC DNA]</scope>
    <source>
        <strain evidence="5 6">C2010039593</strain>
    </source>
</reference>
<dbReference type="Gene3D" id="2.40.50.90">
    <property type="match status" value="1"/>
</dbReference>
<evidence type="ECO:0000259" key="4">
    <source>
        <dbReference type="PROSITE" id="PS50830"/>
    </source>
</evidence>
<dbReference type="GO" id="GO:0004519">
    <property type="term" value="F:endonuclease activity"/>
    <property type="evidence" value="ECO:0007669"/>
    <property type="project" value="UniProtKB-KW"/>
</dbReference>
<evidence type="ECO:0000256" key="1">
    <source>
        <dbReference type="ARBA" id="ARBA00022722"/>
    </source>
</evidence>
<keyword evidence="3" id="KW-0378">Hydrolase</keyword>
<comment type="caution">
    <text evidence="5">The sequence shown here is derived from an EMBL/GenBank/DDBJ whole genome shotgun (WGS) entry which is preliminary data.</text>
</comment>
<dbReference type="InterPro" id="IPR002071">
    <property type="entry name" value="Thermonucl_AS"/>
</dbReference>
<dbReference type="PROSITE" id="PS01284">
    <property type="entry name" value="TNASE_2"/>
    <property type="match status" value="1"/>
</dbReference>
<gene>
    <name evidence="5" type="ORF">DPV98_00135</name>
</gene>
<organism evidence="5 6">
    <name type="scientific">Haemophilus parahaemolyticus</name>
    <dbReference type="NCBI Taxonomy" id="735"/>
    <lineage>
        <taxon>Bacteria</taxon>
        <taxon>Pseudomonadati</taxon>
        <taxon>Pseudomonadota</taxon>
        <taxon>Gammaproteobacteria</taxon>
        <taxon>Pasteurellales</taxon>
        <taxon>Pasteurellaceae</taxon>
        <taxon>Haemophilus</taxon>
    </lineage>
</organism>
<dbReference type="EMBL" id="QEQD01000001">
    <property type="protein sequence ID" value="RDF05724.1"/>
    <property type="molecule type" value="Genomic_DNA"/>
</dbReference>
<sequence>MKKLFFLLSLLFFWQISPLVIAKTERTIGCKVVGISDGDTLTCLQNRTELKVRLLYIDAPESSQPFGNKAKQALSNLAFKKQVTLQSTGYDKYGRVLAVVYDHNTNVNLKLVEQGMAWAYRQTQSIYERAQEQAKNRRIGLWNDARPIEPTEWRKIKGIGYPSSNDSNVVQTHKPEYSSVMSSMDCSQKLTCKDFKNYSEAARYFHQCHAKKLDGDGDNIPCNSLYDKMRKHR</sequence>
<dbReference type="SUPFAM" id="SSF50199">
    <property type="entry name" value="Staphylococcal nuclease"/>
    <property type="match status" value="1"/>
</dbReference>
<protein>
    <submittedName>
        <fullName evidence="5">Nuclease</fullName>
    </submittedName>
</protein>
<dbReference type="GO" id="GO:0016787">
    <property type="term" value="F:hydrolase activity"/>
    <property type="evidence" value="ECO:0007669"/>
    <property type="project" value="UniProtKB-KW"/>
</dbReference>
<feature type="domain" description="TNase-like" evidence="4">
    <location>
        <begin position="26"/>
        <end position="144"/>
    </location>
</feature>
<evidence type="ECO:0000313" key="5">
    <source>
        <dbReference type="EMBL" id="RDF05724.1"/>
    </source>
</evidence>